<organism evidence="2 3">
    <name type="scientific">Cystobacter fuscus</name>
    <dbReference type="NCBI Taxonomy" id="43"/>
    <lineage>
        <taxon>Bacteria</taxon>
        <taxon>Pseudomonadati</taxon>
        <taxon>Myxococcota</taxon>
        <taxon>Myxococcia</taxon>
        <taxon>Myxococcales</taxon>
        <taxon>Cystobacterineae</taxon>
        <taxon>Archangiaceae</taxon>
        <taxon>Cystobacter</taxon>
    </lineage>
</organism>
<evidence type="ECO:0000313" key="3">
    <source>
        <dbReference type="Proteomes" id="UP000217257"/>
    </source>
</evidence>
<proteinExistence type="predicted"/>
<name>A0A250J1U5_9BACT</name>
<dbReference type="Proteomes" id="UP000217257">
    <property type="component" value="Chromosome"/>
</dbReference>
<dbReference type="GO" id="GO:0016747">
    <property type="term" value="F:acyltransferase activity, transferring groups other than amino-acyl groups"/>
    <property type="evidence" value="ECO:0007669"/>
    <property type="project" value="InterPro"/>
</dbReference>
<dbReference type="InterPro" id="IPR000182">
    <property type="entry name" value="GNAT_dom"/>
</dbReference>
<accession>A0A250J1U5</accession>
<dbReference type="RefSeq" id="WP_232537615.1">
    <property type="nucleotide sequence ID" value="NZ_CP022098.1"/>
</dbReference>
<dbReference type="EMBL" id="CP022098">
    <property type="protein sequence ID" value="ATB37959.1"/>
    <property type="molecule type" value="Genomic_DNA"/>
</dbReference>
<protein>
    <recommendedName>
        <fullName evidence="1">N-acetyltransferase domain-containing protein</fullName>
    </recommendedName>
</protein>
<gene>
    <name evidence="2" type="ORF">CYFUS_003385</name>
</gene>
<feature type="domain" description="N-acetyltransferase" evidence="1">
    <location>
        <begin position="68"/>
        <end position="129"/>
    </location>
</feature>
<dbReference type="SUPFAM" id="SSF55729">
    <property type="entry name" value="Acyl-CoA N-acyltransferases (Nat)"/>
    <property type="match status" value="1"/>
</dbReference>
<dbReference type="AlphaFoldDB" id="A0A250J1U5"/>
<dbReference type="Pfam" id="PF00583">
    <property type="entry name" value="Acetyltransf_1"/>
    <property type="match status" value="1"/>
</dbReference>
<reference evidence="2 3" key="1">
    <citation type="submission" date="2017-06" db="EMBL/GenBank/DDBJ databases">
        <title>Sequencing and comparative analysis of myxobacterial genomes.</title>
        <authorList>
            <person name="Rupp O."/>
            <person name="Goesmann A."/>
            <person name="Sogaard-Andersen L."/>
        </authorList>
    </citation>
    <scope>NUCLEOTIDE SEQUENCE [LARGE SCALE GENOMIC DNA]</scope>
    <source>
        <strain evidence="2 3">DSM 52655</strain>
    </source>
</reference>
<evidence type="ECO:0000313" key="2">
    <source>
        <dbReference type="EMBL" id="ATB37959.1"/>
    </source>
</evidence>
<sequence length="286" mass="32120">MPSFSALARPFNVKPTLLPLSRGYRGACWAPPFALDASHKQAIYGALREVSTLAFGADMAPYWRDRSLDGYLDKLTRFYFIHGADDRIVGWTGYHRLTLAGQTCLYLDSTGVLPELQNTGIMTGLFSQFLLAELLRAGPRDLYVAMRTENPVVYQSFYKVAGERNTFPSLSMPVPDKVQEMGRQLAAWLKQGDKLEAPSLRVKGAYDNLDALYGELPTCDDDNINRYFRQHLRPVDAFLVLARLSLPGILFFLTTRKLGRALRGSRARAERKAARATGSHLWNARP</sequence>
<evidence type="ECO:0000259" key="1">
    <source>
        <dbReference type="Pfam" id="PF00583"/>
    </source>
</evidence>
<dbReference type="KEGG" id="cfus:CYFUS_003385"/>
<dbReference type="Gene3D" id="3.40.630.30">
    <property type="match status" value="1"/>
</dbReference>
<dbReference type="InterPro" id="IPR016181">
    <property type="entry name" value="Acyl_CoA_acyltransferase"/>
</dbReference>